<dbReference type="PANTHER" id="PTHR31150:SF6">
    <property type="entry name" value="ZINC ION BINDING PROTEIN"/>
    <property type="match status" value="1"/>
</dbReference>
<dbReference type="PROSITE" id="PS50089">
    <property type="entry name" value="ZF_RING_2"/>
    <property type="match status" value="1"/>
</dbReference>
<dbReference type="Gene3D" id="3.30.40.10">
    <property type="entry name" value="Zinc/RING finger domain, C3HC4 (zinc finger)"/>
    <property type="match status" value="1"/>
</dbReference>
<feature type="compositionally biased region" description="Polar residues" evidence="2">
    <location>
        <begin position="105"/>
        <end position="114"/>
    </location>
</feature>
<keyword evidence="3" id="KW-0732">Signal</keyword>
<feature type="chain" id="PRO_5028386065" evidence="3">
    <location>
        <begin position="19"/>
        <end position="479"/>
    </location>
</feature>
<evidence type="ECO:0000259" key="4">
    <source>
        <dbReference type="PROSITE" id="PS50089"/>
    </source>
</evidence>
<dbReference type="GeneID" id="111286665"/>
<dbReference type="RefSeq" id="XP_022732500.1">
    <property type="nucleotide sequence ID" value="XM_022876765.1"/>
</dbReference>
<organism evidence="5 6">
    <name type="scientific">Durio zibethinus</name>
    <name type="common">Durian</name>
    <dbReference type="NCBI Taxonomy" id="66656"/>
    <lineage>
        <taxon>Eukaryota</taxon>
        <taxon>Viridiplantae</taxon>
        <taxon>Streptophyta</taxon>
        <taxon>Embryophyta</taxon>
        <taxon>Tracheophyta</taxon>
        <taxon>Spermatophyta</taxon>
        <taxon>Magnoliopsida</taxon>
        <taxon>eudicotyledons</taxon>
        <taxon>Gunneridae</taxon>
        <taxon>Pentapetalae</taxon>
        <taxon>rosids</taxon>
        <taxon>malvids</taxon>
        <taxon>Malvales</taxon>
        <taxon>Malvaceae</taxon>
        <taxon>Helicteroideae</taxon>
        <taxon>Durio</taxon>
    </lineage>
</organism>
<proteinExistence type="predicted"/>
<reference evidence="6" key="1">
    <citation type="submission" date="2025-08" db="UniProtKB">
        <authorList>
            <consortium name="RefSeq"/>
        </authorList>
    </citation>
    <scope>IDENTIFICATION</scope>
    <source>
        <tissue evidence="6">Fruit stalk</tissue>
    </source>
</reference>
<gene>
    <name evidence="6" type="primary">LOC111286665</name>
</gene>
<dbReference type="PANTHER" id="PTHR31150">
    <property type="entry name" value="EXPRESSED PROTEIN"/>
    <property type="match status" value="1"/>
</dbReference>
<feature type="compositionally biased region" description="Basic and acidic residues" evidence="2">
    <location>
        <begin position="382"/>
        <end position="392"/>
    </location>
</feature>
<evidence type="ECO:0000256" key="3">
    <source>
        <dbReference type="SAM" id="SignalP"/>
    </source>
</evidence>
<feature type="region of interest" description="Disordered" evidence="2">
    <location>
        <begin position="352"/>
        <end position="392"/>
    </location>
</feature>
<sequence>MCSFLFCSITFRVSFSMAATDGLLLNQRKDPRLCFLHNTNRKKIIDGKRLSTHHSHHPGVSSPGINRVAGASSSGHSRGPRTWHHIRGIPYATYCIGEPSQVSNPALGATSSSRDLTDSTEHIKVKSRTGCTQQHQSNKIKMNKDSAPLVKKSGINATPVSRSSKQKEQTTQPPNDSTSLNRRNGTSTILESKQLKLKGINQSLRDPAGLAKKSAISRIQASMHFVKKKETIQSPKSPTDLVENGGTSTTLASKHVMQKKETTQPPKGPAGLVKNTGTRTMASKHVMQKQETAQPPKDLAGLVKNIATSRIPASMHSVQKRKTTQFPKDSAVWVKKSETTTRIPTLKQFTQRNEKTQPSKGSAGLVGKNGTGRTLTSKQVTHKKETIPAKPRQEQHVCEDHIVWEGFDERIVPLDRSCLLCDGDLANEPKYDPDLEHLKPAENAVLSCGHVFHSLCLMFATSEEKSRDPPCIICASILS</sequence>
<feature type="compositionally biased region" description="Polar residues" evidence="2">
    <location>
        <begin position="155"/>
        <end position="191"/>
    </location>
</feature>
<evidence type="ECO:0000313" key="6">
    <source>
        <dbReference type="RefSeq" id="XP_022732500.1"/>
    </source>
</evidence>
<feature type="signal peptide" evidence="3">
    <location>
        <begin position="1"/>
        <end position="18"/>
    </location>
</feature>
<name>A0A6P5XWE2_DURZI</name>
<accession>A0A6P5XWE2</accession>
<protein>
    <submittedName>
        <fullName evidence="6">Proteoglycan 4-like isoform X1</fullName>
    </submittedName>
</protein>
<evidence type="ECO:0000313" key="5">
    <source>
        <dbReference type="Proteomes" id="UP000515121"/>
    </source>
</evidence>
<feature type="compositionally biased region" description="Polar residues" evidence="2">
    <location>
        <begin position="129"/>
        <end position="140"/>
    </location>
</feature>
<dbReference type="InterPro" id="IPR013083">
    <property type="entry name" value="Znf_RING/FYVE/PHD"/>
</dbReference>
<feature type="region of interest" description="Disordered" evidence="2">
    <location>
        <begin position="255"/>
        <end position="274"/>
    </location>
</feature>
<keyword evidence="1" id="KW-0863">Zinc-finger</keyword>
<evidence type="ECO:0000256" key="2">
    <source>
        <dbReference type="SAM" id="MobiDB-lite"/>
    </source>
</evidence>
<dbReference type="KEGG" id="dzi:111286665"/>
<dbReference type="InterPro" id="IPR001841">
    <property type="entry name" value="Znf_RING"/>
</dbReference>
<dbReference type="AlphaFoldDB" id="A0A6P5XWE2"/>
<dbReference type="OrthoDB" id="1887047at2759"/>
<evidence type="ECO:0000256" key="1">
    <source>
        <dbReference type="PROSITE-ProRule" id="PRU00175"/>
    </source>
</evidence>
<feature type="region of interest" description="Disordered" evidence="2">
    <location>
        <begin position="105"/>
        <end position="194"/>
    </location>
</feature>
<dbReference type="GO" id="GO:0008270">
    <property type="term" value="F:zinc ion binding"/>
    <property type="evidence" value="ECO:0007669"/>
    <property type="project" value="UniProtKB-KW"/>
</dbReference>
<keyword evidence="1" id="KW-0479">Metal-binding</keyword>
<keyword evidence="1" id="KW-0862">Zinc</keyword>
<dbReference type="Proteomes" id="UP000515121">
    <property type="component" value="Unplaced"/>
</dbReference>
<feature type="region of interest" description="Disordered" evidence="2">
    <location>
        <begin position="48"/>
        <end position="83"/>
    </location>
</feature>
<keyword evidence="5" id="KW-1185">Reference proteome</keyword>
<feature type="domain" description="RING-type" evidence="4">
    <location>
        <begin position="418"/>
        <end position="474"/>
    </location>
</feature>
<feature type="compositionally biased region" description="Basic and acidic residues" evidence="2">
    <location>
        <begin position="115"/>
        <end position="124"/>
    </location>
</feature>